<evidence type="ECO:0000313" key="1">
    <source>
        <dbReference type="EMBL" id="KAH1188014.1"/>
    </source>
</evidence>
<dbReference type="PANTHER" id="PTHR18937">
    <property type="entry name" value="STRUCTURAL MAINTENANCE OF CHROMOSOMES SMC FAMILY MEMBER"/>
    <property type="match status" value="1"/>
</dbReference>
<evidence type="ECO:0000313" key="2">
    <source>
        <dbReference type="Proteomes" id="UP000827986"/>
    </source>
</evidence>
<keyword evidence="2" id="KW-1185">Reference proteome</keyword>
<dbReference type="GO" id="GO:0007062">
    <property type="term" value="P:sister chromatid cohesion"/>
    <property type="evidence" value="ECO:0007669"/>
    <property type="project" value="TreeGrafter"/>
</dbReference>
<dbReference type="Gene3D" id="3.40.50.300">
    <property type="entry name" value="P-loop containing nucleotide triphosphate hydrolases"/>
    <property type="match status" value="1"/>
</dbReference>
<gene>
    <name evidence="1" type="ORF">KIL84_012402</name>
</gene>
<dbReference type="EMBL" id="JAHDVG010000112">
    <property type="protein sequence ID" value="KAH1188014.1"/>
    <property type="molecule type" value="Genomic_DNA"/>
</dbReference>
<proteinExistence type="predicted"/>
<dbReference type="GO" id="GO:0003677">
    <property type="term" value="F:DNA binding"/>
    <property type="evidence" value="ECO:0007669"/>
    <property type="project" value="TreeGrafter"/>
</dbReference>
<reference evidence="1" key="1">
    <citation type="submission" date="2021-09" db="EMBL/GenBank/DDBJ databases">
        <title>The genome of Mauremys mutica provides insights into the evolution of semi-aquatic lifestyle.</title>
        <authorList>
            <person name="Gong S."/>
            <person name="Gao Y."/>
        </authorList>
    </citation>
    <scope>NUCLEOTIDE SEQUENCE</scope>
    <source>
        <strain evidence="1">MM-2020</strain>
        <tissue evidence="1">Muscle</tissue>
    </source>
</reference>
<dbReference type="Proteomes" id="UP000827986">
    <property type="component" value="Unassembled WGS sequence"/>
</dbReference>
<name>A0A9D3XW72_9SAUR</name>
<dbReference type="PANTHER" id="PTHR18937:SF170">
    <property type="entry name" value="STRUCTURAL MAINTENANCE OF CHROMOSOMES PROTEIN 1A"/>
    <property type="match status" value="1"/>
</dbReference>
<organism evidence="1 2">
    <name type="scientific">Mauremys mutica</name>
    <name type="common">yellowpond turtle</name>
    <dbReference type="NCBI Taxonomy" id="74926"/>
    <lineage>
        <taxon>Eukaryota</taxon>
        <taxon>Metazoa</taxon>
        <taxon>Chordata</taxon>
        <taxon>Craniata</taxon>
        <taxon>Vertebrata</taxon>
        <taxon>Euteleostomi</taxon>
        <taxon>Archelosauria</taxon>
        <taxon>Testudinata</taxon>
        <taxon>Testudines</taxon>
        <taxon>Cryptodira</taxon>
        <taxon>Durocryptodira</taxon>
        <taxon>Testudinoidea</taxon>
        <taxon>Geoemydidae</taxon>
        <taxon>Geoemydinae</taxon>
        <taxon>Mauremys</taxon>
    </lineage>
</organism>
<dbReference type="InterPro" id="IPR027417">
    <property type="entry name" value="P-loop_NTPase"/>
</dbReference>
<dbReference type="GO" id="GO:0030893">
    <property type="term" value="C:meiotic cohesin complex"/>
    <property type="evidence" value="ECO:0007669"/>
    <property type="project" value="TreeGrafter"/>
</dbReference>
<sequence length="121" mass="13602">MGPDGPVEGARKRAKKAKQAFEQIKKERFDRFNACFESVATNIDEIYKALSRNSSAQVANYIKEQSACNFQAIVISLKEEFYTKAESLIGVYPEQGDCVISKVLTFDLTKYPDANPNPNEQ</sequence>
<comment type="caution">
    <text evidence="1">The sequence shown here is derived from an EMBL/GenBank/DDBJ whole genome shotgun (WGS) entry which is preliminary data.</text>
</comment>
<dbReference type="GO" id="GO:0005634">
    <property type="term" value="C:nucleus"/>
    <property type="evidence" value="ECO:0007669"/>
    <property type="project" value="TreeGrafter"/>
</dbReference>
<dbReference type="AlphaFoldDB" id="A0A9D3XW72"/>
<protein>
    <submittedName>
        <fullName evidence="1">Uncharacterized protein</fullName>
    </submittedName>
</protein>
<accession>A0A9D3XW72</accession>